<dbReference type="Pfam" id="PF01757">
    <property type="entry name" value="Acyl_transf_3"/>
    <property type="match status" value="1"/>
</dbReference>
<feature type="transmembrane region" description="Helical" evidence="1">
    <location>
        <begin position="326"/>
        <end position="347"/>
    </location>
</feature>
<dbReference type="GO" id="GO:0016747">
    <property type="term" value="F:acyltransferase activity, transferring groups other than amino-acyl groups"/>
    <property type="evidence" value="ECO:0007669"/>
    <property type="project" value="InterPro"/>
</dbReference>
<name>A0A3D2SD21_9BACE</name>
<feature type="transmembrane region" description="Helical" evidence="1">
    <location>
        <begin position="69"/>
        <end position="93"/>
    </location>
</feature>
<proteinExistence type="predicted"/>
<accession>A0A3D2SD21</accession>
<evidence type="ECO:0000256" key="1">
    <source>
        <dbReference type="SAM" id="Phobius"/>
    </source>
</evidence>
<dbReference type="PANTHER" id="PTHR23028:SF53">
    <property type="entry name" value="ACYL_TRANSF_3 DOMAIN-CONTAINING PROTEIN"/>
    <property type="match status" value="1"/>
</dbReference>
<dbReference type="GO" id="GO:0000271">
    <property type="term" value="P:polysaccharide biosynthetic process"/>
    <property type="evidence" value="ECO:0007669"/>
    <property type="project" value="TreeGrafter"/>
</dbReference>
<dbReference type="PANTHER" id="PTHR23028">
    <property type="entry name" value="ACETYLTRANSFERASE"/>
    <property type="match status" value="1"/>
</dbReference>
<evidence type="ECO:0000259" key="2">
    <source>
        <dbReference type="Pfam" id="PF01757"/>
    </source>
</evidence>
<sequence length="371" mass="43061">MEILRVLLAISVVLAHSTPILGCSLVGGPVAVQVFYIISGFYMSLILNEKYINQNNSYRLFLSNRFLRLFPVYLVVLLLVLLTSVAVLCLYGDTHKNPLHAYFEYSGSLSPGSFIFLVFTNIFIFFQDVVMFLGIDISTGHLFFTENFQNHSPALHQFLLIPQAWTIGVELTFYLLAPFIVRRKLFLVGILMLLSLALRLILYRSGLNHDPWTYRFFPTELVFFLMGNVSYRIYQKLKNIQIKPLLTKGILLGLLSCTLLYDRVDGPFKMYVYFLLSILALPFIFRLTKNWKWDAHIGELSYPIYICHIFVLFCITRFHIPLIHGNLGFTLTLWTIVLSILLNYFVARRIEAYRQKRVVVQTLRFQSSEMN</sequence>
<protein>
    <submittedName>
        <fullName evidence="3">Acyltransferase</fullName>
    </submittedName>
</protein>
<feature type="transmembrane region" description="Helical" evidence="1">
    <location>
        <begin position="113"/>
        <end position="135"/>
    </location>
</feature>
<dbReference type="InterPro" id="IPR050879">
    <property type="entry name" value="Acyltransferase_3"/>
</dbReference>
<feature type="transmembrane region" description="Helical" evidence="1">
    <location>
        <begin position="245"/>
        <end position="264"/>
    </location>
</feature>
<dbReference type="InterPro" id="IPR002656">
    <property type="entry name" value="Acyl_transf_3_dom"/>
</dbReference>
<keyword evidence="1" id="KW-1133">Transmembrane helix</keyword>
<dbReference type="GO" id="GO:0016020">
    <property type="term" value="C:membrane"/>
    <property type="evidence" value="ECO:0007669"/>
    <property type="project" value="TreeGrafter"/>
</dbReference>
<reference evidence="3 4" key="1">
    <citation type="journal article" date="2018" name="Nat. Biotechnol.">
        <title>A standardized bacterial taxonomy based on genome phylogeny substantially revises the tree of life.</title>
        <authorList>
            <person name="Parks D.H."/>
            <person name="Chuvochina M."/>
            <person name="Waite D.W."/>
            <person name="Rinke C."/>
            <person name="Skarshewski A."/>
            <person name="Chaumeil P.A."/>
            <person name="Hugenholtz P."/>
        </authorList>
    </citation>
    <scope>NUCLEOTIDE SEQUENCE [LARGE SCALE GENOMIC DNA]</scope>
    <source>
        <strain evidence="3">UBA9667</strain>
    </source>
</reference>
<feature type="transmembrane region" description="Helical" evidence="1">
    <location>
        <begin position="270"/>
        <end position="288"/>
    </location>
</feature>
<dbReference type="EMBL" id="DPVG01000049">
    <property type="protein sequence ID" value="HCK23430.1"/>
    <property type="molecule type" value="Genomic_DNA"/>
</dbReference>
<keyword evidence="1" id="KW-0812">Transmembrane</keyword>
<comment type="caution">
    <text evidence="3">The sequence shown here is derived from an EMBL/GenBank/DDBJ whole genome shotgun (WGS) entry which is preliminary data.</text>
</comment>
<feature type="transmembrane region" description="Helical" evidence="1">
    <location>
        <begin position="185"/>
        <end position="202"/>
    </location>
</feature>
<keyword evidence="1" id="KW-0472">Membrane</keyword>
<evidence type="ECO:0000313" key="3">
    <source>
        <dbReference type="EMBL" id="HCK23430.1"/>
    </source>
</evidence>
<gene>
    <name evidence="3" type="ORF">DHW31_01375</name>
</gene>
<dbReference type="AlphaFoldDB" id="A0A3D2SD21"/>
<dbReference type="Proteomes" id="UP000263098">
    <property type="component" value="Unassembled WGS sequence"/>
</dbReference>
<evidence type="ECO:0000313" key="4">
    <source>
        <dbReference type="Proteomes" id="UP000263098"/>
    </source>
</evidence>
<keyword evidence="3" id="KW-0808">Transferase</keyword>
<feature type="transmembrane region" description="Helical" evidence="1">
    <location>
        <begin position="300"/>
        <end position="320"/>
    </location>
</feature>
<feature type="transmembrane region" description="Helical" evidence="1">
    <location>
        <begin position="214"/>
        <end position="233"/>
    </location>
</feature>
<organism evidence="3 4">
    <name type="scientific">Bacteroides graminisolvens</name>
    <dbReference type="NCBI Taxonomy" id="477666"/>
    <lineage>
        <taxon>Bacteria</taxon>
        <taxon>Pseudomonadati</taxon>
        <taxon>Bacteroidota</taxon>
        <taxon>Bacteroidia</taxon>
        <taxon>Bacteroidales</taxon>
        <taxon>Bacteroidaceae</taxon>
        <taxon>Bacteroides</taxon>
    </lineage>
</organism>
<keyword evidence="3" id="KW-0012">Acyltransferase</keyword>
<feature type="domain" description="Acyltransferase 3" evidence="2">
    <location>
        <begin position="2"/>
        <end position="346"/>
    </location>
</feature>